<evidence type="ECO:0000313" key="1">
    <source>
        <dbReference type="EMBL" id="KAK4425510.1"/>
    </source>
</evidence>
<dbReference type="AlphaFoldDB" id="A0AAE2CKH9"/>
<dbReference type="EMBL" id="JACGWO010000006">
    <property type="protein sequence ID" value="KAK4425510.1"/>
    <property type="molecule type" value="Genomic_DNA"/>
</dbReference>
<reference evidence="1" key="1">
    <citation type="submission" date="2020-06" db="EMBL/GenBank/DDBJ databases">
        <authorList>
            <person name="Li T."/>
            <person name="Hu X."/>
            <person name="Zhang T."/>
            <person name="Song X."/>
            <person name="Zhang H."/>
            <person name="Dai N."/>
            <person name="Sheng W."/>
            <person name="Hou X."/>
            <person name="Wei L."/>
        </authorList>
    </citation>
    <scope>NUCLEOTIDE SEQUENCE</scope>
    <source>
        <strain evidence="1">3651</strain>
        <tissue evidence="1">Leaf</tissue>
    </source>
</reference>
<keyword evidence="2" id="KW-1185">Reference proteome</keyword>
<accession>A0AAE2CKH9</accession>
<reference evidence="1" key="2">
    <citation type="journal article" date="2024" name="Plant">
        <title>Genomic evolution and insights into agronomic trait innovations of Sesamum species.</title>
        <authorList>
            <person name="Miao H."/>
            <person name="Wang L."/>
            <person name="Qu L."/>
            <person name="Liu H."/>
            <person name="Sun Y."/>
            <person name="Le M."/>
            <person name="Wang Q."/>
            <person name="Wei S."/>
            <person name="Zheng Y."/>
            <person name="Lin W."/>
            <person name="Duan Y."/>
            <person name="Cao H."/>
            <person name="Xiong S."/>
            <person name="Wang X."/>
            <person name="Wei L."/>
            <person name="Li C."/>
            <person name="Ma Q."/>
            <person name="Ju M."/>
            <person name="Zhao R."/>
            <person name="Li G."/>
            <person name="Mu C."/>
            <person name="Tian Q."/>
            <person name="Mei H."/>
            <person name="Zhang T."/>
            <person name="Gao T."/>
            <person name="Zhang H."/>
        </authorList>
    </citation>
    <scope>NUCLEOTIDE SEQUENCE</scope>
    <source>
        <strain evidence="1">3651</strain>
    </source>
</reference>
<gene>
    <name evidence="1" type="ORF">Salat_1745000</name>
</gene>
<protein>
    <submittedName>
        <fullName evidence="1">Uncharacterized protein</fullName>
    </submittedName>
</protein>
<sequence>MFDTKYHMNPFGGGCAKDFDYIYRHVKDVCVIVSQFHLKDFDYIYRHVKDVCVIVSQFHLKEISSRIHYVLLDRKIGKRIRCHCYDCENKNAKFSSKMFAMRRAGCGRMDQTGS</sequence>
<name>A0AAE2CKH9_9LAMI</name>
<comment type="caution">
    <text evidence="1">The sequence shown here is derived from an EMBL/GenBank/DDBJ whole genome shotgun (WGS) entry which is preliminary data.</text>
</comment>
<dbReference type="Proteomes" id="UP001293254">
    <property type="component" value="Unassembled WGS sequence"/>
</dbReference>
<proteinExistence type="predicted"/>
<organism evidence="1 2">
    <name type="scientific">Sesamum alatum</name>
    <dbReference type="NCBI Taxonomy" id="300844"/>
    <lineage>
        <taxon>Eukaryota</taxon>
        <taxon>Viridiplantae</taxon>
        <taxon>Streptophyta</taxon>
        <taxon>Embryophyta</taxon>
        <taxon>Tracheophyta</taxon>
        <taxon>Spermatophyta</taxon>
        <taxon>Magnoliopsida</taxon>
        <taxon>eudicotyledons</taxon>
        <taxon>Gunneridae</taxon>
        <taxon>Pentapetalae</taxon>
        <taxon>asterids</taxon>
        <taxon>lamiids</taxon>
        <taxon>Lamiales</taxon>
        <taxon>Pedaliaceae</taxon>
        <taxon>Sesamum</taxon>
    </lineage>
</organism>
<evidence type="ECO:0000313" key="2">
    <source>
        <dbReference type="Proteomes" id="UP001293254"/>
    </source>
</evidence>